<evidence type="ECO:0000259" key="2">
    <source>
        <dbReference type="Pfam" id="PF02698"/>
    </source>
</evidence>
<organism evidence="3 4">
    <name type="scientific">Fumia xinanensis</name>
    <dbReference type="NCBI Taxonomy" id="2763659"/>
    <lineage>
        <taxon>Bacteria</taxon>
        <taxon>Bacillati</taxon>
        <taxon>Bacillota</taxon>
        <taxon>Clostridia</taxon>
        <taxon>Eubacteriales</taxon>
        <taxon>Oscillospiraceae</taxon>
        <taxon>Fumia</taxon>
    </lineage>
</organism>
<reference evidence="3" key="1">
    <citation type="submission" date="2020-08" db="EMBL/GenBank/DDBJ databases">
        <title>Genome public.</title>
        <authorList>
            <person name="Liu C."/>
            <person name="Sun Q."/>
        </authorList>
    </citation>
    <scope>NUCLEOTIDE SEQUENCE</scope>
    <source>
        <strain evidence="3">NSJ-33</strain>
    </source>
</reference>
<protein>
    <submittedName>
        <fullName evidence="3">YdcF family protein</fullName>
    </submittedName>
</protein>
<accession>A0A926E1H4</accession>
<feature type="transmembrane region" description="Helical" evidence="1">
    <location>
        <begin position="34"/>
        <end position="53"/>
    </location>
</feature>
<comment type="caution">
    <text evidence="3">The sequence shown here is derived from an EMBL/GenBank/DDBJ whole genome shotgun (WGS) entry which is preliminary data.</text>
</comment>
<dbReference type="AlphaFoldDB" id="A0A926E1H4"/>
<sequence length="255" mass="27988">MKKAFPIVLLVFGAIFTGYYFLCGSLAGFHVSMLWVWLLLGLLCIGKGLWDLLRKEKSTGKAARVLTVAARSAVSILLAAFVLAEGFVLSGMVKQPKPNLDYIVVLGARVFGTEPSPILQYRIDAAYDYLMENPETTVIVSGGQGENEDISEAACMAQELRKRGISSERILLEDKSTTTAENMAYSRALMSKENPTVGVVTNNFHVFRSVCIARKRAGLSHISGIPAPYPSVLLPHYMMREFFTITVDTLLGNTI</sequence>
<evidence type="ECO:0000313" key="3">
    <source>
        <dbReference type="EMBL" id="MBC8558487.1"/>
    </source>
</evidence>
<dbReference type="RefSeq" id="WP_249293376.1">
    <property type="nucleotide sequence ID" value="NZ_JACRSV010000001.1"/>
</dbReference>
<feature type="domain" description="DUF218" evidence="2">
    <location>
        <begin position="101"/>
        <end position="234"/>
    </location>
</feature>
<feature type="transmembrane region" description="Helical" evidence="1">
    <location>
        <begin position="65"/>
        <end position="89"/>
    </location>
</feature>
<dbReference type="InterPro" id="IPR014729">
    <property type="entry name" value="Rossmann-like_a/b/a_fold"/>
</dbReference>
<dbReference type="Gene3D" id="3.40.50.620">
    <property type="entry name" value="HUPs"/>
    <property type="match status" value="1"/>
</dbReference>
<feature type="transmembrane region" description="Helical" evidence="1">
    <location>
        <begin position="7"/>
        <end position="28"/>
    </location>
</feature>
<dbReference type="GO" id="GO:0000270">
    <property type="term" value="P:peptidoglycan metabolic process"/>
    <property type="evidence" value="ECO:0007669"/>
    <property type="project" value="TreeGrafter"/>
</dbReference>
<dbReference type="GO" id="GO:0005886">
    <property type="term" value="C:plasma membrane"/>
    <property type="evidence" value="ECO:0007669"/>
    <property type="project" value="TreeGrafter"/>
</dbReference>
<dbReference type="EMBL" id="JACRSV010000001">
    <property type="protein sequence ID" value="MBC8558487.1"/>
    <property type="molecule type" value="Genomic_DNA"/>
</dbReference>
<keyword evidence="1" id="KW-0472">Membrane</keyword>
<keyword evidence="1" id="KW-0812">Transmembrane</keyword>
<evidence type="ECO:0000313" key="4">
    <source>
        <dbReference type="Proteomes" id="UP000610760"/>
    </source>
</evidence>
<dbReference type="InterPro" id="IPR051599">
    <property type="entry name" value="Cell_Envelope_Assoc"/>
</dbReference>
<dbReference type="Proteomes" id="UP000610760">
    <property type="component" value="Unassembled WGS sequence"/>
</dbReference>
<dbReference type="PANTHER" id="PTHR30336">
    <property type="entry name" value="INNER MEMBRANE PROTEIN, PROBABLE PERMEASE"/>
    <property type="match status" value="1"/>
</dbReference>
<dbReference type="Pfam" id="PF02698">
    <property type="entry name" value="DUF218"/>
    <property type="match status" value="1"/>
</dbReference>
<keyword evidence="1" id="KW-1133">Transmembrane helix</keyword>
<keyword evidence="4" id="KW-1185">Reference proteome</keyword>
<name>A0A926E1H4_9FIRM</name>
<dbReference type="CDD" id="cd06259">
    <property type="entry name" value="YdcF-like"/>
    <property type="match status" value="1"/>
</dbReference>
<gene>
    <name evidence="3" type="ORF">H8710_00245</name>
</gene>
<dbReference type="PANTHER" id="PTHR30336:SF4">
    <property type="entry name" value="ENVELOPE BIOGENESIS FACTOR ELYC"/>
    <property type="match status" value="1"/>
</dbReference>
<evidence type="ECO:0000256" key="1">
    <source>
        <dbReference type="SAM" id="Phobius"/>
    </source>
</evidence>
<dbReference type="InterPro" id="IPR003848">
    <property type="entry name" value="DUF218"/>
</dbReference>
<proteinExistence type="predicted"/>
<dbReference type="GO" id="GO:0043164">
    <property type="term" value="P:Gram-negative-bacterium-type cell wall biogenesis"/>
    <property type="evidence" value="ECO:0007669"/>
    <property type="project" value="TreeGrafter"/>
</dbReference>